<evidence type="ECO:0000313" key="2">
    <source>
        <dbReference type="Proteomes" id="UP001060085"/>
    </source>
</evidence>
<evidence type="ECO:0000313" key="1">
    <source>
        <dbReference type="EMBL" id="KAI5661750.1"/>
    </source>
</evidence>
<accession>A0ACC0ALJ2</accession>
<comment type="caution">
    <text evidence="1">The sequence shown here is derived from an EMBL/GenBank/DDBJ whole genome shotgun (WGS) entry which is preliminary data.</text>
</comment>
<name>A0ACC0ALJ2_CATRO</name>
<gene>
    <name evidence="1" type="ORF">M9H77_21073</name>
</gene>
<dbReference type="EMBL" id="CM044705">
    <property type="protein sequence ID" value="KAI5661750.1"/>
    <property type="molecule type" value="Genomic_DNA"/>
</dbReference>
<reference evidence="2" key="1">
    <citation type="journal article" date="2023" name="Nat. Plants">
        <title>Single-cell RNA sequencing provides a high-resolution roadmap for understanding the multicellular compartmentation of specialized metabolism.</title>
        <authorList>
            <person name="Sun S."/>
            <person name="Shen X."/>
            <person name="Li Y."/>
            <person name="Li Y."/>
            <person name="Wang S."/>
            <person name="Li R."/>
            <person name="Zhang H."/>
            <person name="Shen G."/>
            <person name="Guo B."/>
            <person name="Wei J."/>
            <person name="Xu J."/>
            <person name="St-Pierre B."/>
            <person name="Chen S."/>
            <person name="Sun C."/>
        </authorList>
    </citation>
    <scope>NUCLEOTIDE SEQUENCE [LARGE SCALE GENOMIC DNA]</scope>
</reference>
<dbReference type="Proteomes" id="UP001060085">
    <property type="component" value="Linkage Group LG05"/>
</dbReference>
<keyword evidence="2" id="KW-1185">Reference proteome</keyword>
<proteinExistence type="predicted"/>
<protein>
    <submittedName>
        <fullName evidence="1">Uncharacterized protein</fullName>
    </submittedName>
</protein>
<sequence length="148" mass="16868">MTEHITAVTQMISDKPSMLYPTVDDDDNENDHLDEEYAISSESKSDNMGSSSPIDDLIQSGTLRLLDWNDSMSDIQLGIRFVNKVQAISVRYLSQTSSKKYKYYFKRVGTRFRGEMDYQNPDSPPRCGRCRVSGHNRKNCNNPSSNNV</sequence>
<organism evidence="1 2">
    <name type="scientific">Catharanthus roseus</name>
    <name type="common">Madagascar periwinkle</name>
    <name type="synonym">Vinca rosea</name>
    <dbReference type="NCBI Taxonomy" id="4058"/>
    <lineage>
        <taxon>Eukaryota</taxon>
        <taxon>Viridiplantae</taxon>
        <taxon>Streptophyta</taxon>
        <taxon>Embryophyta</taxon>
        <taxon>Tracheophyta</taxon>
        <taxon>Spermatophyta</taxon>
        <taxon>Magnoliopsida</taxon>
        <taxon>eudicotyledons</taxon>
        <taxon>Gunneridae</taxon>
        <taxon>Pentapetalae</taxon>
        <taxon>asterids</taxon>
        <taxon>lamiids</taxon>
        <taxon>Gentianales</taxon>
        <taxon>Apocynaceae</taxon>
        <taxon>Rauvolfioideae</taxon>
        <taxon>Vinceae</taxon>
        <taxon>Catharanthinae</taxon>
        <taxon>Catharanthus</taxon>
    </lineage>
</organism>